<name>A0A395H9N3_9EURO</name>
<evidence type="ECO:0000313" key="1">
    <source>
        <dbReference type="EMBL" id="RAL04671.1"/>
    </source>
</evidence>
<dbReference type="PANTHER" id="PTHR21310">
    <property type="entry name" value="AMINOGLYCOSIDE PHOSPHOTRANSFERASE-RELATED-RELATED"/>
    <property type="match status" value="1"/>
</dbReference>
<proteinExistence type="predicted"/>
<dbReference type="InterPro" id="IPR011009">
    <property type="entry name" value="Kinase-like_dom_sf"/>
</dbReference>
<reference evidence="1 2" key="1">
    <citation type="submission" date="2018-02" db="EMBL/GenBank/DDBJ databases">
        <title>The genomes of Aspergillus section Nigri reveals drivers in fungal speciation.</title>
        <authorList>
            <consortium name="DOE Joint Genome Institute"/>
            <person name="Vesth T.C."/>
            <person name="Nybo J."/>
            <person name="Theobald S."/>
            <person name="Brandl J."/>
            <person name="Frisvad J.C."/>
            <person name="Nielsen K.F."/>
            <person name="Lyhne E.K."/>
            <person name="Kogle M.E."/>
            <person name="Kuo A."/>
            <person name="Riley R."/>
            <person name="Clum A."/>
            <person name="Nolan M."/>
            <person name="Lipzen A."/>
            <person name="Salamov A."/>
            <person name="Henrissat B."/>
            <person name="Wiebenga A."/>
            <person name="De vries R.P."/>
            <person name="Grigoriev I.V."/>
            <person name="Mortensen U.H."/>
            <person name="Andersen M.R."/>
            <person name="Baker S.E."/>
        </authorList>
    </citation>
    <scope>NUCLEOTIDE SEQUENCE [LARGE SCALE GENOMIC DNA]</scope>
    <source>
        <strain evidence="1 2">CBS 121593</strain>
    </source>
</reference>
<dbReference type="RefSeq" id="XP_025578998.1">
    <property type="nucleotide sequence ID" value="XM_025715399.1"/>
</dbReference>
<evidence type="ECO:0000313" key="2">
    <source>
        <dbReference type="Proteomes" id="UP000249402"/>
    </source>
</evidence>
<accession>A0A395H9N3</accession>
<sequence length="512" mass="58706">MTTLPLLRGNKVSLDDALADDDNILHRLDYPQKQEEFWSHLISLKADIEASVAFHLRARHCQVADEADWMFGSYNVCIPICINPPSENHVLVRIPLPYKVGEENKPGNVDEKLRCEAATYIWMRENCPSVPIPSLHGFAFPDGKTFVEPSCVSLFSRFCWQIGRVVRSWLGFPTSCPYVGLQRRGALSTGYMIIGYIKSGRMLSDTWAVHLQDMARRKTLFKDLASIILSLNRTQLPRIGSLTINNDGIISLTNRPLTLRLQTFENEGIPAIPDGSTYESVEPYLLDLLQCHDNRIYHQPNAIHDVKDGQEQLAALTMMRGLLHQFISRQYRHGPFVMTLTDLHPSNIFVDDGWHITSLIDLEWACAFPVELQTPPYWLTGRPIDDIEHGEPLETFEKVVMEFIETLNEQEKRSQGSNVSHAQIMRKCWDRGSFWYFQALHSPKGLLRVFNEHIQSRFCEEHCTQSIFDRTVSPYWCIDAERLIQKKVEEEEGYKDGLRKRFGSYSGSSVAS</sequence>
<organism evidence="1 2">
    <name type="scientific">Aspergillus ibericus CBS 121593</name>
    <dbReference type="NCBI Taxonomy" id="1448316"/>
    <lineage>
        <taxon>Eukaryota</taxon>
        <taxon>Fungi</taxon>
        <taxon>Dikarya</taxon>
        <taxon>Ascomycota</taxon>
        <taxon>Pezizomycotina</taxon>
        <taxon>Eurotiomycetes</taxon>
        <taxon>Eurotiomycetidae</taxon>
        <taxon>Eurotiales</taxon>
        <taxon>Aspergillaceae</taxon>
        <taxon>Aspergillus</taxon>
        <taxon>Aspergillus subgen. Circumdati</taxon>
    </lineage>
</organism>
<dbReference type="SUPFAM" id="SSF56112">
    <property type="entry name" value="Protein kinase-like (PK-like)"/>
    <property type="match status" value="1"/>
</dbReference>
<dbReference type="PANTHER" id="PTHR21310:SF37">
    <property type="entry name" value="AMINOGLYCOSIDE PHOSPHOTRANSFERASE DOMAIN-CONTAINING PROTEIN"/>
    <property type="match status" value="1"/>
</dbReference>
<evidence type="ECO:0008006" key="3">
    <source>
        <dbReference type="Google" id="ProtNLM"/>
    </source>
</evidence>
<dbReference type="AlphaFoldDB" id="A0A395H9N3"/>
<dbReference type="InterPro" id="IPR051678">
    <property type="entry name" value="AGP_Transferase"/>
</dbReference>
<dbReference type="STRING" id="1448316.A0A395H9N3"/>
<keyword evidence="2" id="KW-1185">Reference proteome</keyword>
<gene>
    <name evidence="1" type="ORF">BO80DRAFT_347045</name>
</gene>
<dbReference type="VEuPathDB" id="FungiDB:BO80DRAFT_347045"/>
<dbReference type="GeneID" id="37220264"/>
<protein>
    <recommendedName>
        <fullName evidence="3">Aminoglycoside phosphotransferase domain-containing protein</fullName>
    </recommendedName>
</protein>
<dbReference type="EMBL" id="KZ824423">
    <property type="protein sequence ID" value="RAL04671.1"/>
    <property type="molecule type" value="Genomic_DNA"/>
</dbReference>
<dbReference type="Proteomes" id="UP000249402">
    <property type="component" value="Unassembled WGS sequence"/>
</dbReference>
<dbReference type="OrthoDB" id="3645574at2759"/>